<dbReference type="Proteomes" id="UP000198881">
    <property type="component" value="Unassembled WGS sequence"/>
</dbReference>
<dbReference type="GO" id="GO:0004497">
    <property type="term" value="F:monooxygenase activity"/>
    <property type="evidence" value="ECO:0007669"/>
    <property type="project" value="UniProtKB-KW"/>
</dbReference>
<proteinExistence type="predicted"/>
<feature type="region of interest" description="Disordered" evidence="3">
    <location>
        <begin position="1"/>
        <end position="25"/>
    </location>
</feature>
<dbReference type="EMBL" id="FPCG01000009">
    <property type="protein sequence ID" value="SFV24087.1"/>
    <property type="molecule type" value="Genomic_DNA"/>
</dbReference>
<evidence type="ECO:0000313" key="6">
    <source>
        <dbReference type="Proteomes" id="UP000198881"/>
    </source>
</evidence>
<dbReference type="InterPro" id="IPR022290">
    <property type="entry name" value="LLM_Atu2307-like"/>
</dbReference>
<dbReference type="NCBIfam" id="TIGR03858">
    <property type="entry name" value="LLM_2I7G"/>
    <property type="match status" value="1"/>
</dbReference>
<dbReference type="GO" id="GO:0016705">
    <property type="term" value="F:oxidoreductase activity, acting on paired donors, with incorporation or reduction of molecular oxygen"/>
    <property type="evidence" value="ECO:0007669"/>
    <property type="project" value="InterPro"/>
</dbReference>
<dbReference type="SUPFAM" id="SSF51679">
    <property type="entry name" value="Bacterial luciferase-like"/>
    <property type="match status" value="1"/>
</dbReference>
<name>A0A1I7MQ75_9MICC</name>
<dbReference type="STRING" id="574650.SAMN04487966_109115"/>
<feature type="domain" description="Luciferase-like" evidence="4">
    <location>
        <begin position="43"/>
        <end position="334"/>
    </location>
</feature>
<evidence type="ECO:0000259" key="4">
    <source>
        <dbReference type="Pfam" id="PF00296"/>
    </source>
</evidence>
<dbReference type="InterPro" id="IPR050766">
    <property type="entry name" value="Bact_Lucif_Oxidored"/>
</dbReference>
<dbReference type="InterPro" id="IPR036661">
    <property type="entry name" value="Luciferase-like_sf"/>
</dbReference>
<evidence type="ECO:0000313" key="5">
    <source>
        <dbReference type="EMBL" id="SFV24087.1"/>
    </source>
</evidence>
<organism evidence="5 6">
    <name type="scientific">Micrococcus terreus</name>
    <dbReference type="NCBI Taxonomy" id="574650"/>
    <lineage>
        <taxon>Bacteria</taxon>
        <taxon>Bacillati</taxon>
        <taxon>Actinomycetota</taxon>
        <taxon>Actinomycetes</taxon>
        <taxon>Micrococcales</taxon>
        <taxon>Micrococcaceae</taxon>
        <taxon>Micrococcus</taxon>
    </lineage>
</organism>
<protein>
    <submittedName>
        <fullName evidence="5">Probable oxidoreductase, LLM family</fullName>
    </submittedName>
</protein>
<dbReference type="CDD" id="cd00347">
    <property type="entry name" value="Flavin_utilizing_monoxygenases"/>
    <property type="match status" value="1"/>
</dbReference>
<reference evidence="5 6" key="1">
    <citation type="submission" date="2016-10" db="EMBL/GenBank/DDBJ databases">
        <authorList>
            <person name="de Groot N.N."/>
        </authorList>
    </citation>
    <scope>NUCLEOTIDE SEQUENCE [LARGE SCALE GENOMIC DNA]</scope>
    <source>
        <strain evidence="5 6">CGMCC 1.7054</strain>
    </source>
</reference>
<dbReference type="InterPro" id="IPR011251">
    <property type="entry name" value="Luciferase-like_dom"/>
</dbReference>
<keyword evidence="6" id="KW-1185">Reference proteome</keyword>
<sequence>MTENQSFASTPALAAPTPNPSTEMADSVPAGTLEFGLHTFGDITADRSGTRLDHPEVLRNVVAEGVLADQVGVDVIGVGEHHRPDYAVSAPDMVLAGIGAQTERIKLISAVTVLSSDDPVRVYQRFATLDGITGGRAEVSLGRGSFIESFPLFGYDLQDYERLFEEKLDLFAALRSEGPVTWQGSTRSALSRQSIFPTTAHASGLPAWVAVGGTPASVVRAARYGLGLELAIIGGQPARFAPFADLYRRQIQENGMEPRRVAVHSHGFVAQTDEEAAERYYPHWEASMRKLGAERGWPAPSPAQFRQEITQGALHLGSPETVARKIATTVKALGAGRFGMKYGNGSLPHEDMMESIELYGTQVKPMVLDMLAGS</sequence>
<dbReference type="PANTHER" id="PTHR30137">
    <property type="entry name" value="LUCIFERASE-LIKE MONOOXYGENASE"/>
    <property type="match status" value="1"/>
</dbReference>
<evidence type="ECO:0000256" key="2">
    <source>
        <dbReference type="ARBA" id="ARBA00023033"/>
    </source>
</evidence>
<dbReference type="Pfam" id="PF00296">
    <property type="entry name" value="Bac_luciferase"/>
    <property type="match status" value="1"/>
</dbReference>
<gene>
    <name evidence="5" type="ORF">SAMN04487966_109115</name>
</gene>
<evidence type="ECO:0000256" key="1">
    <source>
        <dbReference type="ARBA" id="ARBA00023002"/>
    </source>
</evidence>
<keyword evidence="2" id="KW-0503">Monooxygenase</keyword>
<evidence type="ECO:0000256" key="3">
    <source>
        <dbReference type="SAM" id="MobiDB-lite"/>
    </source>
</evidence>
<dbReference type="AlphaFoldDB" id="A0A1I7MQ75"/>
<dbReference type="PANTHER" id="PTHR30137:SF8">
    <property type="entry name" value="BLR5498 PROTEIN"/>
    <property type="match status" value="1"/>
</dbReference>
<accession>A0A1I7MQ75</accession>
<keyword evidence="1" id="KW-0560">Oxidoreductase</keyword>
<dbReference type="Gene3D" id="3.20.20.30">
    <property type="entry name" value="Luciferase-like domain"/>
    <property type="match status" value="1"/>
</dbReference>
<dbReference type="GO" id="GO:0005829">
    <property type="term" value="C:cytosol"/>
    <property type="evidence" value="ECO:0007669"/>
    <property type="project" value="TreeGrafter"/>
</dbReference>